<dbReference type="InterPro" id="IPR029058">
    <property type="entry name" value="AB_hydrolase_fold"/>
</dbReference>
<dbReference type="SUPFAM" id="SSF53474">
    <property type="entry name" value="alpha/beta-Hydrolases"/>
    <property type="match status" value="1"/>
</dbReference>
<reference evidence="1 2" key="1">
    <citation type="journal article" date="2015" name="Genome Announc.">
        <title>Complete Genome Sequence of Cupriavidus basilensis 4G11, Isolated from the Oak Ridge Field Research Center Site.</title>
        <authorList>
            <person name="Ray J."/>
            <person name="Waters R.J."/>
            <person name="Skerker J.M."/>
            <person name="Kuehl J.V."/>
            <person name="Price M.N."/>
            <person name="Huang J."/>
            <person name="Chakraborty R."/>
            <person name="Arkin A.P."/>
            <person name="Deutschbauer A."/>
        </authorList>
    </citation>
    <scope>NUCLEOTIDE SEQUENCE [LARGE SCALE GENOMIC DNA]</scope>
    <source>
        <strain evidence="1">4G11</strain>
    </source>
</reference>
<keyword evidence="2" id="KW-1185">Reference proteome</keyword>
<evidence type="ECO:0000313" key="1">
    <source>
        <dbReference type="EMBL" id="AJG22141.1"/>
    </source>
</evidence>
<evidence type="ECO:0008006" key="3">
    <source>
        <dbReference type="Google" id="ProtNLM"/>
    </source>
</evidence>
<dbReference type="Gene3D" id="3.40.50.1820">
    <property type="entry name" value="alpha/beta hydrolase"/>
    <property type="match status" value="1"/>
</dbReference>
<dbReference type="KEGG" id="cbw:RR42_s0548"/>
<organism evidence="1 2">
    <name type="scientific">Cupriavidus basilensis</name>
    <dbReference type="NCBI Taxonomy" id="68895"/>
    <lineage>
        <taxon>Bacteria</taxon>
        <taxon>Pseudomonadati</taxon>
        <taxon>Pseudomonadota</taxon>
        <taxon>Betaproteobacteria</taxon>
        <taxon>Burkholderiales</taxon>
        <taxon>Burkholderiaceae</taxon>
        <taxon>Cupriavidus</taxon>
    </lineage>
</organism>
<evidence type="ECO:0000313" key="2">
    <source>
        <dbReference type="Proteomes" id="UP000031843"/>
    </source>
</evidence>
<dbReference type="Proteomes" id="UP000031843">
    <property type="component" value="Chromosome secondary"/>
</dbReference>
<dbReference type="EMBL" id="CP010537">
    <property type="protein sequence ID" value="AJG22141.1"/>
    <property type="molecule type" value="Genomic_DNA"/>
</dbReference>
<dbReference type="STRING" id="68895.RR42_s0548"/>
<proteinExistence type="predicted"/>
<accession>A0A0C4YNK8</accession>
<protein>
    <recommendedName>
        <fullName evidence="3">AB hydrolase-1 domain-containing protein</fullName>
    </recommendedName>
</protein>
<name>A0A0C4YNK8_9BURK</name>
<gene>
    <name evidence="1" type="ORF">RR42_s0548</name>
</gene>
<sequence>MPGFGDSDDSPFADMAGFVGLLAKSIDQLPTSDGSVDLVGFSFGGLAAAHLAWGDADVTVTPAGIPDIIHVSRPNAGAQCADGRTRVCVVPAAGHWGQYEAGQSVNELLLQLWQDTENSLAGAGRGA</sequence>
<dbReference type="AlphaFoldDB" id="A0A0C4YNK8"/>